<dbReference type="GO" id="GO:0003723">
    <property type="term" value="F:RNA binding"/>
    <property type="evidence" value="ECO:0007669"/>
    <property type="project" value="UniProtKB-KW"/>
</dbReference>
<protein>
    <recommendedName>
        <fullName evidence="4">Pseudouridine synthase</fullName>
        <ecNumber evidence="4">5.4.99.-</ecNumber>
    </recommendedName>
</protein>
<dbReference type="EMBL" id="NQWI01000112">
    <property type="protein sequence ID" value="PDW01757.1"/>
    <property type="molecule type" value="Genomic_DNA"/>
</dbReference>
<name>A0A2A6RFA0_9CHLR</name>
<dbReference type="GO" id="GO:0120159">
    <property type="term" value="F:rRNA pseudouridine synthase activity"/>
    <property type="evidence" value="ECO:0007669"/>
    <property type="project" value="UniProtKB-ARBA"/>
</dbReference>
<feature type="domain" description="RNA-binding S4" evidence="6">
    <location>
        <begin position="4"/>
        <end position="63"/>
    </location>
</feature>
<evidence type="ECO:0000256" key="2">
    <source>
        <dbReference type="ARBA" id="ARBA00023235"/>
    </source>
</evidence>
<dbReference type="PANTHER" id="PTHR47683:SF2">
    <property type="entry name" value="RNA-BINDING S4 DOMAIN-CONTAINING PROTEIN"/>
    <property type="match status" value="1"/>
</dbReference>
<dbReference type="Proteomes" id="UP000220527">
    <property type="component" value="Unassembled WGS sequence"/>
</dbReference>
<dbReference type="Pfam" id="PF01479">
    <property type="entry name" value="S4"/>
    <property type="match status" value="1"/>
</dbReference>
<evidence type="ECO:0000256" key="1">
    <source>
        <dbReference type="ARBA" id="ARBA00008348"/>
    </source>
</evidence>
<dbReference type="Gene3D" id="3.10.290.10">
    <property type="entry name" value="RNA-binding S4 domain"/>
    <property type="match status" value="1"/>
</dbReference>
<dbReference type="RefSeq" id="WP_124681992.1">
    <property type="nucleotide sequence ID" value="NZ_NQWI01000112.1"/>
</dbReference>
<feature type="non-terminal residue" evidence="7">
    <location>
        <position position="294"/>
    </location>
</feature>
<organism evidence="7 8">
    <name type="scientific">Candidatus Viridilinea mediisalina</name>
    <dbReference type="NCBI Taxonomy" id="2024553"/>
    <lineage>
        <taxon>Bacteria</taxon>
        <taxon>Bacillati</taxon>
        <taxon>Chloroflexota</taxon>
        <taxon>Chloroflexia</taxon>
        <taxon>Chloroflexales</taxon>
        <taxon>Chloroflexineae</taxon>
        <taxon>Oscillochloridaceae</taxon>
        <taxon>Candidatus Viridilinea</taxon>
    </lineage>
</organism>
<keyword evidence="2 4" id="KW-0413">Isomerase</keyword>
<dbReference type="InterPro" id="IPR050343">
    <property type="entry name" value="RsuA_PseudoU_synthase"/>
</dbReference>
<dbReference type="InterPro" id="IPR018496">
    <property type="entry name" value="PsdUridine_synth_RsuA/RluB_CS"/>
</dbReference>
<proteinExistence type="inferred from homology"/>
<dbReference type="AlphaFoldDB" id="A0A2A6RFA0"/>
<reference evidence="8" key="1">
    <citation type="submission" date="2017-08" db="EMBL/GenBank/DDBJ databases">
        <authorList>
            <person name="Grouzdev D.S."/>
            <person name="Gaisin V.A."/>
            <person name="Rysina M.S."/>
            <person name="Gorlenko V.M."/>
        </authorList>
    </citation>
    <scope>NUCLEOTIDE SEQUENCE [LARGE SCALE GENOMIC DNA]</scope>
    <source>
        <strain evidence="8">Kir15-3F</strain>
    </source>
</reference>
<evidence type="ECO:0000259" key="6">
    <source>
        <dbReference type="SMART" id="SM00363"/>
    </source>
</evidence>
<dbReference type="GO" id="GO:0000455">
    <property type="term" value="P:enzyme-directed rRNA pseudouridine synthesis"/>
    <property type="evidence" value="ECO:0007669"/>
    <property type="project" value="UniProtKB-ARBA"/>
</dbReference>
<gene>
    <name evidence="7" type="ORF">CJ255_17525</name>
</gene>
<dbReference type="InterPro" id="IPR006145">
    <property type="entry name" value="PsdUridine_synth_RsuA/RluA"/>
</dbReference>
<dbReference type="InterPro" id="IPR042092">
    <property type="entry name" value="PsdUridine_s_RsuA/RluB/E/F_cat"/>
</dbReference>
<dbReference type="SMART" id="SM00363">
    <property type="entry name" value="S4"/>
    <property type="match status" value="1"/>
</dbReference>
<dbReference type="EC" id="5.4.99.-" evidence="4"/>
<dbReference type="InterPro" id="IPR000748">
    <property type="entry name" value="PsdUridine_synth_RsuA/RluB/E/F"/>
</dbReference>
<dbReference type="InterPro" id="IPR036986">
    <property type="entry name" value="S4_RNA-bd_sf"/>
</dbReference>
<comment type="caution">
    <text evidence="7">The sequence shown here is derived from an EMBL/GenBank/DDBJ whole genome shotgun (WGS) entry which is preliminary data.</text>
</comment>
<dbReference type="PROSITE" id="PS50889">
    <property type="entry name" value="S4"/>
    <property type="match status" value="1"/>
</dbReference>
<evidence type="ECO:0000313" key="7">
    <source>
        <dbReference type="EMBL" id="PDW01757.1"/>
    </source>
</evidence>
<dbReference type="CDD" id="cd02870">
    <property type="entry name" value="PseudoU_synth_RsuA_like"/>
    <property type="match status" value="1"/>
</dbReference>
<dbReference type="PROSITE" id="PS01149">
    <property type="entry name" value="PSI_RSU"/>
    <property type="match status" value="1"/>
</dbReference>
<comment type="similarity">
    <text evidence="1 4">Belongs to the pseudouridine synthase RsuA family.</text>
</comment>
<dbReference type="FunFam" id="3.10.290.10:FF:000003">
    <property type="entry name" value="Pseudouridine synthase"/>
    <property type="match status" value="1"/>
</dbReference>
<dbReference type="NCBIfam" id="TIGR00093">
    <property type="entry name" value="pseudouridine synthase"/>
    <property type="match status" value="1"/>
</dbReference>
<dbReference type="InterPro" id="IPR020103">
    <property type="entry name" value="PsdUridine_synth_cat_dom_sf"/>
</dbReference>
<dbReference type="Gene3D" id="3.30.70.1560">
    <property type="entry name" value="Alpha-L RNA-binding motif"/>
    <property type="match status" value="1"/>
</dbReference>
<keyword evidence="8" id="KW-1185">Reference proteome</keyword>
<evidence type="ECO:0000256" key="5">
    <source>
        <dbReference type="SAM" id="MobiDB-lite"/>
    </source>
</evidence>
<dbReference type="Pfam" id="PF00849">
    <property type="entry name" value="PseudoU_synth_2"/>
    <property type="match status" value="1"/>
</dbReference>
<dbReference type="OrthoDB" id="9807213at2"/>
<dbReference type="InterPro" id="IPR002942">
    <property type="entry name" value="S4_RNA-bd"/>
</dbReference>
<dbReference type="SUPFAM" id="SSF55174">
    <property type="entry name" value="Alpha-L RNA-binding motif"/>
    <property type="match status" value="1"/>
</dbReference>
<dbReference type="PANTHER" id="PTHR47683">
    <property type="entry name" value="PSEUDOURIDINE SYNTHASE FAMILY PROTEIN-RELATED"/>
    <property type="match status" value="1"/>
</dbReference>
<dbReference type="SUPFAM" id="SSF55120">
    <property type="entry name" value="Pseudouridine synthase"/>
    <property type="match status" value="1"/>
</dbReference>
<evidence type="ECO:0000313" key="8">
    <source>
        <dbReference type="Proteomes" id="UP000220527"/>
    </source>
</evidence>
<evidence type="ECO:0000256" key="4">
    <source>
        <dbReference type="RuleBase" id="RU003887"/>
    </source>
</evidence>
<sequence>MSAERLQKVLASAGIASRRDCEAIIAAGRVSVNGRIVQEPGLRVDLEQDSILLDGQPVRQPSQRTYLMLHKPVGFVSTADDPFERPTVVDLVNVSTRVFPVGRLDVDSEGLILLTDDGELTHHLTHPKFEVEKEYRVLLNRPLDIEALRAWREGLPLHGAMTAPAKVSLLETGDEGVWYSVVLREGRKRQIREMANSLGYEVRRLIRVREGNLLLGDLPLRETRSLTEAEVAELRAHIPAPEEDARRRGGEDARTRGREDARTRGREERPERGGYGEREDARTRGREERPERGG</sequence>
<feature type="compositionally biased region" description="Basic and acidic residues" evidence="5">
    <location>
        <begin position="243"/>
        <end position="294"/>
    </location>
</feature>
<accession>A0A2A6RFA0</accession>
<dbReference type="CDD" id="cd00165">
    <property type="entry name" value="S4"/>
    <property type="match status" value="1"/>
</dbReference>
<keyword evidence="3" id="KW-0694">RNA-binding</keyword>
<feature type="region of interest" description="Disordered" evidence="5">
    <location>
        <begin position="235"/>
        <end position="294"/>
    </location>
</feature>
<dbReference type="Gene3D" id="3.30.70.580">
    <property type="entry name" value="Pseudouridine synthase I, catalytic domain, N-terminal subdomain"/>
    <property type="match status" value="1"/>
</dbReference>
<dbReference type="InterPro" id="IPR020094">
    <property type="entry name" value="TruA/RsuA/RluB/E/F_N"/>
</dbReference>
<evidence type="ECO:0000256" key="3">
    <source>
        <dbReference type="PROSITE-ProRule" id="PRU00182"/>
    </source>
</evidence>